<protein>
    <submittedName>
        <fullName evidence="1">Uncharacterized protein</fullName>
    </submittedName>
</protein>
<gene>
    <name evidence="1" type="ORF">BJ138DRAFT_290026</name>
</gene>
<proteinExistence type="predicted"/>
<reference evidence="1" key="1">
    <citation type="journal article" date="2021" name="New Phytol.">
        <title>Evolutionary innovations through gain and loss of genes in the ectomycorrhizal Boletales.</title>
        <authorList>
            <person name="Wu G."/>
            <person name="Miyauchi S."/>
            <person name="Morin E."/>
            <person name="Kuo A."/>
            <person name="Drula E."/>
            <person name="Varga T."/>
            <person name="Kohler A."/>
            <person name="Feng B."/>
            <person name="Cao Y."/>
            <person name="Lipzen A."/>
            <person name="Daum C."/>
            <person name="Hundley H."/>
            <person name="Pangilinan J."/>
            <person name="Johnson J."/>
            <person name="Barry K."/>
            <person name="LaButti K."/>
            <person name="Ng V."/>
            <person name="Ahrendt S."/>
            <person name="Min B."/>
            <person name="Choi I.G."/>
            <person name="Park H."/>
            <person name="Plett J.M."/>
            <person name="Magnuson J."/>
            <person name="Spatafora J.W."/>
            <person name="Nagy L.G."/>
            <person name="Henrissat B."/>
            <person name="Grigoriev I.V."/>
            <person name="Yang Z.L."/>
            <person name="Xu J."/>
            <person name="Martin F.M."/>
        </authorList>
    </citation>
    <scope>NUCLEOTIDE SEQUENCE</scope>
    <source>
        <strain evidence="1">ATCC 28755</strain>
    </source>
</reference>
<organism evidence="1 2">
    <name type="scientific">Hygrophoropsis aurantiaca</name>
    <dbReference type="NCBI Taxonomy" id="72124"/>
    <lineage>
        <taxon>Eukaryota</taxon>
        <taxon>Fungi</taxon>
        <taxon>Dikarya</taxon>
        <taxon>Basidiomycota</taxon>
        <taxon>Agaricomycotina</taxon>
        <taxon>Agaricomycetes</taxon>
        <taxon>Agaricomycetidae</taxon>
        <taxon>Boletales</taxon>
        <taxon>Coniophorineae</taxon>
        <taxon>Hygrophoropsidaceae</taxon>
        <taxon>Hygrophoropsis</taxon>
    </lineage>
</organism>
<evidence type="ECO:0000313" key="2">
    <source>
        <dbReference type="Proteomes" id="UP000790377"/>
    </source>
</evidence>
<comment type="caution">
    <text evidence="1">The sequence shown here is derived from an EMBL/GenBank/DDBJ whole genome shotgun (WGS) entry which is preliminary data.</text>
</comment>
<name>A0ACB8ASX7_9AGAM</name>
<accession>A0ACB8ASX7</accession>
<evidence type="ECO:0000313" key="1">
    <source>
        <dbReference type="EMBL" id="KAH7916605.1"/>
    </source>
</evidence>
<dbReference type="EMBL" id="MU267590">
    <property type="protein sequence ID" value="KAH7916605.1"/>
    <property type="molecule type" value="Genomic_DNA"/>
</dbReference>
<dbReference type="Proteomes" id="UP000790377">
    <property type="component" value="Unassembled WGS sequence"/>
</dbReference>
<sequence>MVDEAAVTDSPPAPPPKDSSSSPVYKGVDPARYQGSRLRLPLSREAPLNSRRPLPPVPVRTTERMQSEPGPSEPIRATSLPAFREKSELLRDLGVVPSRSPSAPSHLGVRPLPHIPGHQVQSYPSPATVLSPLMGVFPSSLPLPSPVVQNLENNLSPPSPKVTPLPETALTEEHHHPDIVTPLNQIPNMLPPLSPSKSGVVDTGPLRIRHRPQLKLTITSENTIPQLLTQSNSSITMSPPSTSSPMVIPTPQSVERARRLGSRRTPPSATFQLRRRAIRHPAIVSTQSSQRILEEPSIALDPAQESDSWVHVVDEAPFSVAISGNTPKVFAKAC</sequence>
<keyword evidence="2" id="KW-1185">Reference proteome</keyword>